<evidence type="ECO:0000256" key="4">
    <source>
        <dbReference type="ARBA" id="ARBA00022795"/>
    </source>
</evidence>
<evidence type="ECO:0008006" key="8">
    <source>
        <dbReference type="Google" id="ProtNLM"/>
    </source>
</evidence>
<dbReference type="InterPro" id="IPR036584">
    <property type="entry name" value="FliS_sf"/>
</dbReference>
<evidence type="ECO:0000256" key="3">
    <source>
        <dbReference type="ARBA" id="ARBA00022490"/>
    </source>
</evidence>
<dbReference type="NCBIfam" id="TIGR00208">
    <property type="entry name" value="fliS"/>
    <property type="match status" value="1"/>
</dbReference>
<comment type="caution">
    <text evidence="6">The sequence shown here is derived from an EMBL/GenBank/DDBJ whole genome shotgun (WGS) entry which is preliminary data.</text>
</comment>
<keyword evidence="4" id="KW-1005">Bacterial flagellum biogenesis</keyword>
<evidence type="ECO:0000313" key="6">
    <source>
        <dbReference type="EMBL" id="GAA3672965.1"/>
    </source>
</evidence>
<dbReference type="SUPFAM" id="SSF101116">
    <property type="entry name" value="Flagellar export chaperone FliS"/>
    <property type="match status" value="1"/>
</dbReference>
<keyword evidence="7" id="KW-1185">Reference proteome</keyword>
<evidence type="ECO:0000256" key="2">
    <source>
        <dbReference type="ARBA" id="ARBA00008787"/>
    </source>
</evidence>
<organism evidence="6 7">
    <name type="scientific">Arthrobacter ginkgonis</name>
    <dbReference type="NCBI Taxonomy" id="1630594"/>
    <lineage>
        <taxon>Bacteria</taxon>
        <taxon>Bacillati</taxon>
        <taxon>Actinomycetota</taxon>
        <taxon>Actinomycetes</taxon>
        <taxon>Micrococcales</taxon>
        <taxon>Micrococcaceae</taxon>
        <taxon>Arthrobacter</taxon>
    </lineage>
</organism>
<keyword evidence="3" id="KW-0963">Cytoplasm</keyword>
<dbReference type="Pfam" id="PF02561">
    <property type="entry name" value="FliS"/>
    <property type="match status" value="1"/>
</dbReference>
<evidence type="ECO:0000256" key="1">
    <source>
        <dbReference type="ARBA" id="ARBA00004514"/>
    </source>
</evidence>
<sequence length="175" mass="18250">MSALHTDAMARYGRDAVLSATPAQLLVMLCDRLMLDLGRAEQAQVQQDWAAASAQLLHAQDILTELSVSLDRTVWDGADDLLALYQYAHTALVNANIYRNVELTREAASLMGPICAAWRQAAQSLPAAQPLPAGQGLPGTPAAANPFAASQAAPASPFGAWDSSPRAAGGTLGVG</sequence>
<comment type="subcellular location">
    <subcellularLocation>
        <location evidence="1">Cytoplasm</location>
        <location evidence="1">Cytosol</location>
    </subcellularLocation>
</comment>
<dbReference type="Proteomes" id="UP001500752">
    <property type="component" value="Unassembled WGS sequence"/>
</dbReference>
<dbReference type="Gene3D" id="1.20.120.340">
    <property type="entry name" value="Flagellar protein FliS"/>
    <property type="match status" value="1"/>
</dbReference>
<dbReference type="InterPro" id="IPR003713">
    <property type="entry name" value="FliS"/>
</dbReference>
<name>A0ABP7C0Z8_9MICC</name>
<dbReference type="EMBL" id="BAABEO010000008">
    <property type="protein sequence ID" value="GAA3672965.1"/>
    <property type="molecule type" value="Genomic_DNA"/>
</dbReference>
<dbReference type="PANTHER" id="PTHR34773">
    <property type="entry name" value="FLAGELLAR SECRETION CHAPERONE FLIS"/>
    <property type="match status" value="1"/>
</dbReference>
<evidence type="ECO:0000256" key="5">
    <source>
        <dbReference type="ARBA" id="ARBA00023186"/>
    </source>
</evidence>
<proteinExistence type="inferred from homology"/>
<dbReference type="PANTHER" id="PTHR34773:SF1">
    <property type="entry name" value="FLAGELLAR SECRETION CHAPERONE FLIS"/>
    <property type="match status" value="1"/>
</dbReference>
<dbReference type="CDD" id="cd16098">
    <property type="entry name" value="FliS"/>
    <property type="match status" value="1"/>
</dbReference>
<accession>A0ABP7C0Z8</accession>
<dbReference type="RefSeq" id="WP_345148819.1">
    <property type="nucleotide sequence ID" value="NZ_BAABEO010000008.1"/>
</dbReference>
<keyword evidence="5" id="KW-0143">Chaperone</keyword>
<comment type="similarity">
    <text evidence="2">Belongs to the FliS family.</text>
</comment>
<gene>
    <name evidence="6" type="ORF">GCM10023081_09160</name>
</gene>
<evidence type="ECO:0000313" key="7">
    <source>
        <dbReference type="Proteomes" id="UP001500752"/>
    </source>
</evidence>
<reference evidence="7" key="1">
    <citation type="journal article" date="2019" name="Int. J. Syst. Evol. Microbiol.">
        <title>The Global Catalogue of Microorganisms (GCM) 10K type strain sequencing project: providing services to taxonomists for standard genome sequencing and annotation.</title>
        <authorList>
            <consortium name="The Broad Institute Genomics Platform"/>
            <consortium name="The Broad Institute Genome Sequencing Center for Infectious Disease"/>
            <person name="Wu L."/>
            <person name="Ma J."/>
        </authorList>
    </citation>
    <scope>NUCLEOTIDE SEQUENCE [LARGE SCALE GENOMIC DNA]</scope>
    <source>
        <strain evidence="7">JCM 30742</strain>
    </source>
</reference>
<protein>
    <recommendedName>
        <fullName evidence="8">Flagellar protein FliS</fullName>
    </recommendedName>
</protein>